<keyword evidence="4" id="KW-1185">Reference proteome</keyword>
<feature type="signal peptide" evidence="2">
    <location>
        <begin position="1"/>
        <end position="20"/>
    </location>
</feature>
<dbReference type="PANTHER" id="PTHR30203">
    <property type="entry name" value="OUTER MEMBRANE CATION EFFLUX PROTEIN"/>
    <property type="match status" value="1"/>
</dbReference>
<dbReference type="AlphaFoldDB" id="A0A494T9K4"/>
<accession>A0A494T9K4</accession>
<dbReference type="Pfam" id="PF02321">
    <property type="entry name" value="OEP"/>
    <property type="match status" value="1"/>
</dbReference>
<reference evidence="3 4" key="1">
    <citation type="submission" date="2018-09" db="EMBL/GenBank/DDBJ databases">
        <title>Sphingomonas peninsula sp. nov., isolated from fildes peninsula, Antarctic soil.</title>
        <authorList>
            <person name="Yingchao G."/>
        </authorList>
    </citation>
    <scope>NUCLEOTIDE SEQUENCE [LARGE SCALE GENOMIC DNA]</scope>
    <source>
        <strain evidence="3 4">YZ-8</strain>
    </source>
</reference>
<evidence type="ECO:0000256" key="1">
    <source>
        <dbReference type="ARBA" id="ARBA00007613"/>
    </source>
</evidence>
<feature type="chain" id="PRO_5019833973" evidence="2">
    <location>
        <begin position="21"/>
        <end position="449"/>
    </location>
</feature>
<evidence type="ECO:0000313" key="3">
    <source>
        <dbReference type="EMBL" id="AYJ85640.1"/>
    </source>
</evidence>
<organism evidence="3 4">
    <name type="scientific">Sphingomonas paeninsulae</name>
    <dbReference type="NCBI Taxonomy" id="2319844"/>
    <lineage>
        <taxon>Bacteria</taxon>
        <taxon>Pseudomonadati</taxon>
        <taxon>Pseudomonadota</taxon>
        <taxon>Alphaproteobacteria</taxon>
        <taxon>Sphingomonadales</taxon>
        <taxon>Sphingomonadaceae</taxon>
        <taxon>Sphingomonas</taxon>
    </lineage>
</organism>
<dbReference type="EMBL" id="CP032829">
    <property type="protein sequence ID" value="AYJ85640.1"/>
    <property type="molecule type" value="Genomic_DNA"/>
</dbReference>
<proteinExistence type="inferred from homology"/>
<comment type="similarity">
    <text evidence="1">Belongs to the outer membrane factor (OMF) (TC 1.B.17) family.</text>
</comment>
<sequence length="449" mass="47823">MKRRLVLLSVLLMTALSACASYNAAPLDPLTAVLAKPDMAILSADAGKIDRPWLTPQSIDLAQPLTPNALAVIAIIENPDLKALRTKSGVAAAQAFAARLLPDPTAQLGFDKLLSGPDAFNGFAGQLGFDLNALRTARVTRESGEAAKRQVRLDLAWVEWQTAEQARLQGVRIVALEAQIDLAKASATAAEHLFRAVENAAGRGDLAAGEVDARRLATLDADEKYQAAARDLTTARGELNKLLGLPPETTLHLATPPQPAIAPASSVLVTQAIDRRLDLQALRAGYDVAEGEMHRAILNQFPNLSLTIASARDTAGNYTLGPQVGFTLPLWNRNRGGIAVVDATRAQLRAEYDARLFQTRAEIAAAVAGLATIRQQRAELLTKLPAIERFAASSTRAAQRGDLALALAATAAQSLRDRKTTLLQLDQQAAETTIALELLSGGPSEGWTR</sequence>
<gene>
    <name evidence="3" type="ORF">D3Y57_06210</name>
</gene>
<dbReference type="OrthoDB" id="9791261at2"/>
<dbReference type="RefSeq" id="WP_121152265.1">
    <property type="nucleotide sequence ID" value="NZ_CP032829.1"/>
</dbReference>
<dbReference type="Proteomes" id="UP000276254">
    <property type="component" value="Chromosome"/>
</dbReference>
<evidence type="ECO:0000313" key="4">
    <source>
        <dbReference type="Proteomes" id="UP000276254"/>
    </source>
</evidence>
<dbReference type="PANTHER" id="PTHR30203:SF24">
    <property type="entry name" value="BLR4935 PROTEIN"/>
    <property type="match status" value="1"/>
</dbReference>
<dbReference type="KEGG" id="spha:D3Y57_06210"/>
<dbReference type="SUPFAM" id="SSF56954">
    <property type="entry name" value="Outer membrane efflux proteins (OEP)"/>
    <property type="match status" value="1"/>
</dbReference>
<dbReference type="Gene3D" id="1.20.1600.10">
    <property type="entry name" value="Outer membrane efflux proteins (OEP)"/>
    <property type="match status" value="1"/>
</dbReference>
<name>A0A494T9K4_SPHPE</name>
<dbReference type="InterPro" id="IPR010131">
    <property type="entry name" value="MdtP/NodT-like"/>
</dbReference>
<evidence type="ECO:0000256" key="2">
    <source>
        <dbReference type="SAM" id="SignalP"/>
    </source>
</evidence>
<dbReference type="InterPro" id="IPR003423">
    <property type="entry name" value="OMP_efflux"/>
</dbReference>
<dbReference type="PROSITE" id="PS51257">
    <property type="entry name" value="PROKAR_LIPOPROTEIN"/>
    <property type="match status" value="1"/>
</dbReference>
<protein>
    <submittedName>
        <fullName evidence="3">TolC family protein</fullName>
    </submittedName>
</protein>
<keyword evidence="2" id="KW-0732">Signal</keyword>
<dbReference type="GO" id="GO:0015562">
    <property type="term" value="F:efflux transmembrane transporter activity"/>
    <property type="evidence" value="ECO:0007669"/>
    <property type="project" value="InterPro"/>
</dbReference>